<comment type="subcellular location">
    <subcellularLocation>
        <location evidence="1">Membrane</location>
    </subcellularLocation>
</comment>
<feature type="compositionally biased region" description="Acidic residues" evidence="15">
    <location>
        <begin position="778"/>
        <end position="788"/>
    </location>
</feature>
<dbReference type="Pfam" id="PF01483">
    <property type="entry name" value="P_proprotein"/>
    <property type="match status" value="1"/>
</dbReference>
<reference evidence="21" key="2">
    <citation type="journal article" date="2015" name="J. Biotechnol.">
        <title>The structure of the Cyberlindnera jadinii genome and its relation to Candida utilis analyzed by the occurrence of single nucleotide polymorphisms.</title>
        <authorList>
            <person name="Rupp O."/>
            <person name="Brinkrolf K."/>
            <person name="Buerth C."/>
            <person name="Kunigo M."/>
            <person name="Schneider J."/>
            <person name="Jaenicke S."/>
            <person name="Goesmann A."/>
            <person name="Puehler A."/>
            <person name="Jaeger K.-E."/>
            <person name="Ernst J.F."/>
        </authorList>
    </citation>
    <scope>NUCLEOTIDE SEQUENCE [LARGE SCALE GENOMIC DNA]</scope>
    <source>
        <strain evidence="21">ATCC 18201 / CBS 1600 / BCRC 20928 / JCM 3617 / NBRC 0987 / NRRL Y-1542</strain>
    </source>
</reference>
<evidence type="ECO:0000256" key="10">
    <source>
        <dbReference type="ARBA" id="ARBA00023136"/>
    </source>
</evidence>
<evidence type="ECO:0000256" key="11">
    <source>
        <dbReference type="ARBA" id="ARBA00023145"/>
    </source>
</evidence>
<feature type="compositionally biased region" description="Low complexity" evidence="15">
    <location>
        <begin position="628"/>
        <end position="654"/>
    </location>
</feature>
<dbReference type="SUPFAM" id="SSF52743">
    <property type="entry name" value="Subtilisin-like"/>
    <property type="match status" value="1"/>
</dbReference>
<feature type="active site" description="Charge relay system" evidence="13 14">
    <location>
        <position position="182"/>
    </location>
</feature>
<dbReference type="GO" id="GO:0004252">
    <property type="term" value="F:serine-type endopeptidase activity"/>
    <property type="evidence" value="ECO:0007669"/>
    <property type="project" value="UniProtKB-UniRule"/>
</dbReference>
<evidence type="ECO:0000256" key="1">
    <source>
        <dbReference type="ARBA" id="ARBA00004370"/>
    </source>
</evidence>
<sequence>MRPSLLLTLVCGVYSSQIPPRDYETKSYFAVELDDRSQIRSLLLSFPHWHYEHDARGNPGHYVFSQPKHLDGDGSDDDGGSLHKRLDFTELDLSDEGIRSIHQLSPRRLVKRAPVPVVLADPPMDSSMQRVQDAQEQFQIQDPEFASQWHLINPSYPSHDVNVTGVWAQNITGNGVVAAVIDDGLDYENKDLADNFCEEGSWDYNANQKLPKPTLRDDYHGTRCAGEIAAVKNDVCGVGVGFNSKVSGIRILSGDITQEDEAAALVYGLDVNDIYSCSWGPSDNGKTMEAPSKLVKRAIRRGVQEGRKGKGAIYVFASGNGGMHGDNCNYDGYTNSIYSITVGALDHKGLHPPYSEACSAVLVVTYSSGSGEYIHSTDLHDQCTAHHGGTSAAAPLAAGVYTLVLEANPELTWRDVQYITILSSDLINENDGEYQDTAMGKKYSHKYGYGRLDAWKIVELAKTWENVNEQVHISSDTVGANVKVDKEYTHEFDIDQLGDFKNLEHVQLHLNMDTSIRGQVSIDLISPSGTVSNLGVVRKLDKSKDGFKNWTFMTVAHWGDSSPNGKWKVRVENHDDTNNVVLKDFKLSFYGQKKDNDVTEPVNAVVSQKSEVSDLSVSSEVTSSSATSVSSVQVESSESATTSSEVAVTSSETSPVPTDTQEQTDDESKSTEGQYTDRWSPHYVNYFLAIIVVGFFAILIYNFVLTRRLIRRREQYEFDIIRPDDTDTSEDDTSIFTLDTSDNNRLDNIDVGESDDEDNEDSRLAGSQTTSTRRSDSFEVDTDEDDDGDNRTSTTK</sequence>
<dbReference type="InterPro" id="IPR015500">
    <property type="entry name" value="Peptidase_S8_subtilisin-rel"/>
</dbReference>
<comment type="similarity">
    <text evidence="2">Belongs to the peptidase S8 family. Furin subfamily.</text>
</comment>
<dbReference type="EMBL" id="KV453929">
    <property type="protein sequence ID" value="ODV73818.1"/>
    <property type="molecule type" value="Genomic_DNA"/>
</dbReference>
<dbReference type="InterPro" id="IPR034182">
    <property type="entry name" value="Kexin/furin"/>
</dbReference>
<feature type="signal peptide" evidence="17">
    <location>
        <begin position="1"/>
        <end position="15"/>
    </location>
</feature>
<keyword evidence="9 16" id="KW-1133">Transmembrane helix</keyword>
<dbReference type="PANTHER" id="PTHR42884:SF14">
    <property type="entry name" value="NEUROENDOCRINE CONVERTASE 1"/>
    <property type="match status" value="1"/>
</dbReference>
<dbReference type="STRING" id="983966.A0A0H5CKX8"/>
<dbReference type="InterPro" id="IPR002884">
    <property type="entry name" value="P_dom"/>
</dbReference>
<name>A0A0H5CKX8_CYBJN</name>
<evidence type="ECO:0000313" key="21">
    <source>
        <dbReference type="Proteomes" id="UP000038830"/>
    </source>
</evidence>
<evidence type="ECO:0000256" key="9">
    <source>
        <dbReference type="ARBA" id="ARBA00022989"/>
    </source>
</evidence>
<evidence type="ECO:0000313" key="19">
    <source>
        <dbReference type="EMBL" id="CEP25139.1"/>
    </source>
</evidence>
<feature type="region of interest" description="Disordered" evidence="15">
    <location>
        <begin position="723"/>
        <end position="796"/>
    </location>
</feature>
<keyword evidence="22" id="KW-1185">Reference proteome</keyword>
<dbReference type="PROSITE" id="PS00136">
    <property type="entry name" value="SUBTILASE_ASP"/>
    <property type="match status" value="1"/>
</dbReference>
<reference evidence="19" key="1">
    <citation type="submission" date="2014-12" db="EMBL/GenBank/DDBJ databases">
        <authorList>
            <person name="Jaenicke S."/>
        </authorList>
    </citation>
    <scope>NUCLEOTIDE SEQUENCE [LARGE SCALE GENOMIC DNA]</scope>
    <source>
        <strain evidence="19">CBS1600</strain>
    </source>
</reference>
<dbReference type="CDD" id="cd04059">
    <property type="entry name" value="Peptidases_S8_Protein_convertases_Kexins_Furin-like"/>
    <property type="match status" value="1"/>
</dbReference>
<evidence type="ECO:0000256" key="3">
    <source>
        <dbReference type="ARBA" id="ARBA00022670"/>
    </source>
</evidence>
<evidence type="ECO:0000256" key="13">
    <source>
        <dbReference type="PIRSR" id="PIRSR615500-1"/>
    </source>
</evidence>
<dbReference type="Gene3D" id="3.40.50.200">
    <property type="entry name" value="Peptidase S8/S53 domain"/>
    <property type="match status" value="1"/>
</dbReference>
<dbReference type="InterPro" id="IPR023827">
    <property type="entry name" value="Peptidase_S8_Asp-AS"/>
</dbReference>
<evidence type="ECO:0000256" key="4">
    <source>
        <dbReference type="ARBA" id="ARBA00022692"/>
    </source>
</evidence>
<keyword evidence="4 16" id="KW-0812">Transmembrane</keyword>
<dbReference type="Proteomes" id="UP000094389">
    <property type="component" value="Unassembled WGS sequence"/>
</dbReference>
<dbReference type="PRINTS" id="PR00723">
    <property type="entry name" value="SUBTILISIN"/>
</dbReference>
<dbReference type="PROSITE" id="PS51892">
    <property type="entry name" value="SUBTILASE"/>
    <property type="match status" value="1"/>
</dbReference>
<organism evidence="19 21">
    <name type="scientific">Cyberlindnera jadinii (strain ATCC 18201 / CBS 1600 / BCRC 20928 / JCM 3617 / NBRC 0987 / NRRL Y-1542)</name>
    <name type="common">Torula yeast</name>
    <name type="synonym">Candida utilis</name>
    <dbReference type="NCBI Taxonomy" id="983966"/>
    <lineage>
        <taxon>Eukaryota</taxon>
        <taxon>Fungi</taxon>
        <taxon>Dikarya</taxon>
        <taxon>Ascomycota</taxon>
        <taxon>Saccharomycotina</taxon>
        <taxon>Saccharomycetes</taxon>
        <taxon>Phaffomycetales</taxon>
        <taxon>Phaffomycetaceae</taxon>
        <taxon>Cyberlindnera</taxon>
    </lineage>
</organism>
<feature type="domain" description="P/Homo B" evidence="18">
    <location>
        <begin position="466"/>
        <end position="595"/>
    </location>
</feature>
<dbReference type="PROSITE" id="PS00137">
    <property type="entry name" value="SUBTILASE_HIS"/>
    <property type="match status" value="1"/>
</dbReference>
<keyword evidence="12" id="KW-0325">Glycoprotein</keyword>
<dbReference type="PROSITE" id="PS51829">
    <property type="entry name" value="P_HOMO_B"/>
    <property type="match status" value="1"/>
</dbReference>
<feature type="region of interest" description="Disordered" evidence="15">
    <location>
        <begin position="628"/>
        <end position="675"/>
    </location>
</feature>
<evidence type="ECO:0000256" key="7">
    <source>
        <dbReference type="ARBA" id="ARBA00022825"/>
    </source>
</evidence>
<keyword evidence="6 14" id="KW-0378">Hydrolase</keyword>
<dbReference type="GO" id="GO:0007323">
    <property type="term" value="P:peptide pheromone maturation"/>
    <property type="evidence" value="ECO:0007669"/>
    <property type="project" value="UniProtKB-ARBA"/>
</dbReference>
<dbReference type="EMBL" id="CDQK01000007">
    <property type="protein sequence ID" value="CEP25139.1"/>
    <property type="molecule type" value="Genomic_DNA"/>
</dbReference>
<keyword evidence="11" id="KW-0865">Zymogen</keyword>
<evidence type="ECO:0000256" key="2">
    <source>
        <dbReference type="ARBA" id="ARBA00005325"/>
    </source>
</evidence>
<evidence type="ECO:0000256" key="15">
    <source>
        <dbReference type="SAM" id="MobiDB-lite"/>
    </source>
</evidence>
<keyword evidence="7 14" id="KW-0720">Serine protease</keyword>
<accession>A0A1E4S2T7</accession>
<dbReference type="InterPro" id="IPR008979">
    <property type="entry name" value="Galactose-bd-like_sf"/>
</dbReference>
<keyword evidence="8" id="KW-0106">Calcium</keyword>
<dbReference type="InterPro" id="IPR000209">
    <property type="entry name" value="Peptidase_S8/S53_dom"/>
</dbReference>
<feature type="active site" description="Charge relay system" evidence="13 14">
    <location>
        <position position="220"/>
    </location>
</feature>
<reference evidence="20 22" key="3">
    <citation type="journal article" date="2016" name="Proc. Natl. Acad. Sci. U.S.A.">
        <title>Comparative genomics of biotechnologically important yeasts.</title>
        <authorList>
            <person name="Riley R."/>
            <person name="Haridas S."/>
            <person name="Wolfe K.H."/>
            <person name="Lopes M.R."/>
            <person name="Hittinger C.T."/>
            <person name="Goeker M."/>
            <person name="Salamov A.A."/>
            <person name="Wisecaver J.H."/>
            <person name="Long T.M."/>
            <person name="Calvey C.H."/>
            <person name="Aerts A.L."/>
            <person name="Barry K.W."/>
            <person name="Choi C."/>
            <person name="Clum A."/>
            <person name="Coughlan A.Y."/>
            <person name="Deshpande S."/>
            <person name="Douglass A.P."/>
            <person name="Hanson S.J."/>
            <person name="Klenk H.-P."/>
            <person name="LaButti K.M."/>
            <person name="Lapidus A."/>
            <person name="Lindquist E.A."/>
            <person name="Lipzen A.M."/>
            <person name="Meier-Kolthoff J.P."/>
            <person name="Ohm R.A."/>
            <person name="Otillar R.P."/>
            <person name="Pangilinan J.L."/>
            <person name="Peng Y."/>
            <person name="Rokas A."/>
            <person name="Rosa C.A."/>
            <person name="Scheuner C."/>
            <person name="Sibirny A.A."/>
            <person name="Slot J.C."/>
            <person name="Stielow J.B."/>
            <person name="Sun H."/>
            <person name="Kurtzman C.P."/>
            <person name="Blackwell M."/>
            <person name="Grigoriev I.V."/>
            <person name="Jeffries T.W."/>
        </authorList>
    </citation>
    <scope>NUCLEOTIDE SEQUENCE [LARGE SCALE GENOMIC DNA]</scope>
    <source>
        <strain evidence="22">ATCC 18201 / CBS 1600 / BCRC 20928 / JCM 3617 / NBRC 0987 / NRRL Y-1542</strain>
        <strain evidence="20">NRRL Y-1542</strain>
    </source>
</reference>
<feature type="transmembrane region" description="Helical" evidence="16">
    <location>
        <begin position="683"/>
        <end position="704"/>
    </location>
</feature>
<dbReference type="InterPro" id="IPR036852">
    <property type="entry name" value="Peptidase_S8/S53_dom_sf"/>
</dbReference>
<dbReference type="InterPro" id="IPR023828">
    <property type="entry name" value="Peptidase_S8_Ser-AS"/>
</dbReference>
<accession>A0A0H5CKX8</accession>
<dbReference type="Pfam" id="PF00082">
    <property type="entry name" value="Peptidase_S8"/>
    <property type="match status" value="1"/>
</dbReference>
<dbReference type="FunFam" id="3.40.50.200:FF:000005">
    <property type="entry name" value="Proprotein convertase subtilisin/kexin type 7"/>
    <property type="match status" value="1"/>
</dbReference>
<dbReference type="PROSITE" id="PS00138">
    <property type="entry name" value="SUBTILASE_SER"/>
    <property type="match status" value="1"/>
</dbReference>
<dbReference type="Proteomes" id="UP000038830">
    <property type="component" value="Unassembled WGS sequence"/>
</dbReference>
<gene>
    <name evidence="19" type="ORF">BN1211_6141</name>
    <name evidence="20" type="ORF">CYBJADRAFT_77192</name>
</gene>
<evidence type="ECO:0000259" key="18">
    <source>
        <dbReference type="PROSITE" id="PS51829"/>
    </source>
</evidence>
<dbReference type="OMA" id="AYEFDII"/>
<dbReference type="FunFam" id="2.60.120.260:FF:000026">
    <property type="entry name" value="proprotein convertase subtilisin/kexin type 7"/>
    <property type="match status" value="1"/>
</dbReference>
<proteinExistence type="inferred from homology"/>
<evidence type="ECO:0000313" key="20">
    <source>
        <dbReference type="EMBL" id="ODV73818.1"/>
    </source>
</evidence>
<evidence type="ECO:0000256" key="5">
    <source>
        <dbReference type="ARBA" id="ARBA00022729"/>
    </source>
</evidence>
<evidence type="ECO:0000256" key="17">
    <source>
        <dbReference type="SAM" id="SignalP"/>
    </source>
</evidence>
<evidence type="ECO:0000313" key="22">
    <source>
        <dbReference type="Proteomes" id="UP000094389"/>
    </source>
</evidence>
<dbReference type="GO" id="GO:0016485">
    <property type="term" value="P:protein processing"/>
    <property type="evidence" value="ECO:0007669"/>
    <property type="project" value="TreeGrafter"/>
</dbReference>
<feature type="chain" id="PRO_5040667257" description="P/Homo B domain-containing protein" evidence="17">
    <location>
        <begin position="16"/>
        <end position="796"/>
    </location>
</feature>
<keyword evidence="3 14" id="KW-0645">Protease</keyword>
<feature type="active site" description="Charge relay system" evidence="13 14">
    <location>
        <position position="391"/>
    </location>
</feature>
<dbReference type="GO" id="GO:0000139">
    <property type="term" value="C:Golgi membrane"/>
    <property type="evidence" value="ECO:0007669"/>
    <property type="project" value="TreeGrafter"/>
</dbReference>
<dbReference type="GO" id="GO:0005802">
    <property type="term" value="C:trans-Golgi network"/>
    <property type="evidence" value="ECO:0007669"/>
    <property type="project" value="TreeGrafter"/>
</dbReference>
<evidence type="ECO:0000256" key="16">
    <source>
        <dbReference type="SAM" id="Phobius"/>
    </source>
</evidence>
<evidence type="ECO:0000256" key="14">
    <source>
        <dbReference type="PROSITE-ProRule" id="PRU01240"/>
    </source>
</evidence>
<protein>
    <recommendedName>
        <fullName evidence="18">P/Homo B domain-containing protein</fullName>
    </recommendedName>
</protein>
<dbReference type="PANTHER" id="PTHR42884">
    <property type="entry name" value="PROPROTEIN CONVERTASE SUBTILISIN/KEXIN-RELATED"/>
    <property type="match status" value="1"/>
</dbReference>
<evidence type="ECO:0000256" key="12">
    <source>
        <dbReference type="ARBA" id="ARBA00023180"/>
    </source>
</evidence>
<dbReference type="AlphaFoldDB" id="A0A0H5CKX8"/>
<dbReference type="OrthoDB" id="300641at2759"/>
<keyword evidence="10 16" id="KW-0472">Membrane</keyword>
<feature type="compositionally biased region" description="Acidic residues" evidence="15">
    <location>
        <begin position="750"/>
        <end position="760"/>
    </location>
</feature>
<dbReference type="InterPro" id="IPR022398">
    <property type="entry name" value="Peptidase_S8_His-AS"/>
</dbReference>
<dbReference type="SUPFAM" id="SSF49785">
    <property type="entry name" value="Galactose-binding domain-like"/>
    <property type="match status" value="1"/>
</dbReference>
<keyword evidence="5 17" id="KW-0732">Signal</keyword>
<dbReference type="Gene3D" id="2.60.120.260">
    <property type="entry name" value="Galactose-binding domain-like"/>
    <property type="match status" value="1"/>
</dbReference>
<evidence type="ECO:0000256" key="8">
    <source>
        <dbReference type="ARBA" id="ARBA00022837"/>
    </source>
</evidence>
<evidence type="ECO:0000256" key="6">
    <source>
        <dbReference type="ARBA" id="ARBA00022801"/>
    </source>
</evidence>